<organism evidence="1 2">
    <name type="scientific">Massilia orientalis</name>
    <dbReference type="NCBI Taxonomy" id="3050128"/>
    <lineage>
        <taxon>Bacteria</taxon>
        <taxon>Pseudomonadati</taxon>
        <taxon>Pseudomonadota</taxon>
        <taxon>Betaproteobacteria</taxon>
        <taxon>Burkholderiales</taxon>
        <taxon>Oxalobacteraceae</taxon>
        <taxon>Telluria group</taxon>
        <taxon>Massilia</taxon>
    </lineage>
</organism>
<evidence type="ECO:0000313" key="2">
    <source>
        <dbReference type="Proteomes" id="UP001168096"/>
    </source>
</evidence>
<sequence length="468" mass="51133">MKTYGLFLLAFAAAFSVSPNACVAAPNRPHLFVMANNNVSTAPSSPTSTFCVGRFLIDIPAGSKLTGGNYKYDFLAIESVKTMSLEEFEKETTAHESILKSSINGRTKKSMLLESVQPEKTTRIFSSWKSDASTAQVVVFGYRWIGGHRFLLKDSVDDDKQKVGMENMGKVLSRLRSRSETEMPSEPGYCFDGGLIANSEWENEEAGVDFRVADHPDTILSVWFYPLAKYKHDKPLLERMGGMTQVLGNLATSIHILRKGNRQVGPYKGQEHLASAPNSGGMRGHAFVWETQGEGTLETPAIKIELSTGHADRKGNPQKTSLTDEQAMKLWDDVLNSFRLRPTGDTVKTSDVSPQPHPRLPLGELAATGRACPQTGWWQASEAGEIEGGARQYFTAGETMPQVTMLGESSLWQKLKGARPSYRTATVWKLVDYDAEVPKPQSIAQAAPGNASSDAHGLGDGSSHQDKG</sequence>
<protein>
    <submittedName>
        <fullName evidence="1">T6SS immunity protein Tli4 family protein</fullName>
    </submittedName>
</protein>
<comment type="caution">
    <text evidence="1">The sequence shown here is derived from an EMBL/GenBank/DDBJ whole genome shotgun (WGS) entry which is preliminary data.</text>
</comment>
<evidence type="ECO:0000313" key="1">
    <source>
        <dbReference type="EMBL" id="MFJ1471407.1"/>
    </source>
</evidence>
<gene>
    <name evidence="1" type="ORF">QPK29_027115</name>
</gene>
<dbReference type="EMBL" id="JASNRB020000022">
    <property type="protein sequence ID" value="MFJ1471407.1"/>
    <property type="molecule type" value="Genomic_DNA"/>
</dbReference>
<dbReference type="Proteomes" id="UP001168096">
    <property type="component" value="Unassembled WGS sequence"/>
</dbReference>
<reference evidence="1" key="1">
    <citation type="submission" date="2024-11" db="EMBL/GenBank/DDBJ databases">
        <title>Description of Massilia orientalis sp. nov., isolated from rhizosphere soil of Ageratina adenophora.</title>
        <authorList>
            <person name="Wang Y."/>
        </authorList>
    </citation>
    <scope>NUCLEOTIDE SEQUENCE</scope>
    <source>
        <strain evidence="1">YIM B02787</strain>
    </source>
</reference>
<name>A0ACC7MH38_9BURK</name>
<keyword evidence="2" id="KW-1185">Reference proteome</keyword>
<proteinExistence type="predicted"/>
<accession>A0ACC7MH38</accession>